<dbReference type="AlphaFoldDB" id="A0A6N7SB06"/>
<proteinExistence type="predicted"/>
<dbReference type="EMBL" id="WKPJ01000036">
    <property type="protein sequence ID" value="MSA90842.1"/>
    <property type="molecule type" value="Genomic_DNA"/>
</dbReference>
<sequence>MQPEIQNLLGQSLVLMLLVGVCLLAIRSLLHERRKSGASCPGGCSGCGRAGICHGEASENPLISAYRQDHPIHHR</sequence>
<reference evidence="4 5" key="1">
    <citation type="journal article" date="2019" name="Nat. Med.">
        <title>A library of human gut bacterial isolates paired with longitudinal multiomics data enables mechanistic microbiome research.</title>
        <authorList>
            <person name="Poyet M."/>
            <person name="Groussin M."/>
            <person name="Gibbons S.M."/>
            <person name="Avila-Pacheco J."/>
            <person name="Jiang X."/>
            <person name="Kearney S.M."/>
            <person name="Perrotta A.R."/>
            <person name="Berdy B."/>
            <person name="Zhao S."/>
            <person name="Lieberman T.D."/>
            <person name="Swanson P.K."/>
            <person name="Smith M."/>
            <person name="Roesemann S."/>
            <person name="Alexander J.E."/>
            <person name="Rich S.A."/>
            <person name="Livny J."/>
            <person name="Vlamakis H."/>
            <person name="Clish C."/>
            <person name="Bullock K."/>
            <person name="Deik A."/>
            <person name="Scott J."/>
            <person name="Pierce K.A."/>
            <person name="Xavier R.J."/>
            <person name="Alm E.J."/>
        </authorList>
    </citation>
    <scope>NUCLEOTIDE SEQUENCE [LARGE SCALE GENOMIC DNA]</scope>
    <source>
        <strain evidence="2 4">BIOML-A4</strain>
        <strain evidence="3 5">BIOML-A5</strain>
    </source>
</reference>
<evidence type="ECO:0000256" key="1">
    <source>
        <dbReference type="SAM" id="Phobius"/>
    </source>
</evidence>
<evidence type="ECO:0000313" key="3">
    <source>
        <dbReference type="EMBL" id="MSC34573.1"/>
    </source>
</evidence>
<evidence type="ECO:0000313" key="5">
    <source>
        <dbReference type="Proteomes" id="UP000480929"/>
    </source>
</evidence>
<keyword evidence="1" id="KW-0472">Membrane</keyword>
<keyword evidence="5" id="KW-1185">Reference proteome</keyword>
<protein>
    <submittedName>
        <fullName evidence="2">FeoB-associated Cys-rich membrane protein</fullName>
    </submittedName>
</protein>
<dbReference type="EMBL" id="WKPI01000038">
    <property type="protein sequence ID" value="MSC34573.1"/>
    <property type="molecule type" value="Genomic_DNA"/>
</dbReference>
<gene>
    <name evidence="3" type="ORF">GKD88_15710</name>
    <name evidence="2" type="ORF">GKE08_16035</name>
</gene>
<dbReference type="RefSeq" id="WP_154240273.1">
    <property type="nucleotide sequence ID" value="NZ_CALJPI010000005.1"/>
</dbReference>
<accession>A0A6N7SB06</accession>
<dbReference type="Pfam" id="PF12669">
    <property type="entry name" value="FeoB_associated"/>
    <property type="match status" value="1"/>
</dbReference>
<name>A0A6N7SB06_9FIRM</name>
<organism evidence="2 4">
    <name type="scientific">Holdemania massiliensis</name>
    <dbReference type="NCBI Taxonomy" id="1468449"/>
    <lineage>
        <taxon>Bacteria</taxon>
        <taxon>Bacillati</taxon>
        <taxon>Bacillota</taxon>
        <taxon>Erysipelotrichia</taxon>
        <taxon>Erysipelotrichales</taxon>
        <taxon>Erysipelotrichaceae</taxon>
        <taxon>Holdemania</taxon>
    </lineage>
</organism>
<dbReference type="Proteomes" id="UP000433575">
    <property type="component" value="Unassembled WGS sequence"/>
</dbReference>
<feature type="transmembrane region" description="Helical" evidence="1">
    <location>
        <begin position="12"/>
        <end position="30"/>
    </location>
</feature>
<keyword evidence="1" id="KW-0812">Transmembrane</keyword>
<keyword evidence="1" id="KW-1133">Transmembrane helix</keyword>
<evidence type="ECO:0000313" key="2">
    <source>
        <dbReference type="EMBL" id="MSA90842.1"/>
    </source>
</evidence>
<evidence type="ECO:0000313" key="4">
    <source>
        <dbReference type="Proteomes" id="UP000433575"/>
    </source>
</evidence>
<dbReference type="Proteomes" id="UP000480929">
    <property type="component" value="Unassembled WGS sequence"/>
</dbReference>
<comment type="caution">
    <text evidence="2">The sequence shown here is derived from an EMBL/GenBank/DDBJ whole genome shotgun (WGS) entry which is preliminary data.</text>
</comment>